<keyword evidence="2 9" id="KW-0963">Cytoplasm</keyword>
<dbReference type="Gene3D" id="1.10.730.10">
    <property type="entry name" value="Isoleucyl-tRNA Synthetase, Domain 1"/>
    <property type="match status" value="2"/>
</dbReference>
<sequence>MMKAYKPHEIEKKWQQYWNETNAHRTNEDDTKEKFYCLEQFPYPSGRLHMGHMRVYSIGDVVARYKRMNGYQVLHPMGWDAFGMPAENAAIKLGAQPAKWTYENIDFMKNQQKQLGVSYDWEREIATCSPEYYKMTQQLFLLFYEKGLAYRKNGTVNWCPHDQTVLANEQVEDGCCWRCGTEVTKIDLEQWYFKITDYADRLLNDLDQLTGWPEKVKTMQRNWIGRSTGAEVTFDVPEAGEKLTVFTTRPDTLYGVTFMVLAPEHPIVRKLVKGKENEADVLAFIEKTKKESDIIRTAADAPKEGMFTGAYARHPLTGQDVPIWIANYVLMDYGTGAVMAVPAHDTRDFAFARQYNLPITRVIVPEGETFDANETMTEAYTEDGVLVQSGSFDGMPNREALEKIAEHLKENGLGGATVSYRLRDWLVSRQRYWGAPIPIIYCDDCGIVPVPKEDLPVMLPENVVIDGMSNPLAKSEEFVNTTCPSCGGHARRETDTMDTFIDSSWYYLRFTDAKNDEIPFDSEKANKWLPVDEYIGGIEHAILHLLYSRFFTKVLYDAGMINFTEPFKSLLTQGMVLKDGAKMSKSKGNVVSPDEIIAKYGADTGRLFILFAAPPDRDLEWSDSGVEGSYRFLNRVWRMVDNHADLVATHPQINLSDSAAKDLNRTLHATIKKVSEDIGERRQFNTAISSIMELVNKIYAYPKDGDPGMLAHAVESTIILLAPFAPHITEEMWRTIGHEDSVHHQSWPAFDESALVLDEVEIVVQINGKVREKMVIPANATKQEMEAIANENEKIKELTAGKTIRKVIAVPGKLVNIVVG</sequence>
<name>A0A511V761_9BACL</name>
<dbReference type="FunFam" id="3.40.50.620:FF:000100">
    <property type="entry name" value="probable leucine--tRNA ligase, mitochondrial"/>
    <property type="match status" value="1"/>
</dbReference>
<evidence type="ECO:0000256" key="5">
    <source>
        <dbReference type="ARBA" id="ARBA00022840"/>
    </source>
</evidence>
<dbReference type="InterPro" id="IPR014729">
    <property type="entry name" value="Rossmann-like_a/b/a_fold"/>
</dbReference>
<protein>
    <recommendedName>
        <fullName evidence="9">Leucine--tRNA ligase</fullName>
        <ecNumber evidence="9">6.1.1.4</ecNumber>
    </recommendedName>
    <alternativeName>
        <fullName evidence="9">Leucyl-tRNA synthetase</fullName>
        <shortName evidence="9">LeuRS</shortName>
    </alternativeName>
</protein>
<dbReference type="OrthoDB" id="9810365at2"/>
<dbReference type="NCBIfam" id="TIGR00396">
    <property type="entry name" value="leuS_bact"/>
    <property type="match status" value="1"/>
</dbReference>
<dbReference type="InterPro" id="IPR009008">
    <property type="entry name" value="Val/Leu/Ile-tRNA-synth_edit"/>
</dbReference>
<dbReference type="CDD" id="cd07958">
    <property type="entry name" value="Anticodon_Ia_Leu_BEm"/>
    <property type="match status" value="1"/>
</dbReference>
<evidence type="ECO:0000256" key="9">
    <source>
        <dbReference type="HAMAP-Rule" id="MF_00049"/>
    </source>
</evidence>
<evidence type="ECO:0000256" key="8">
    <source>
        <dbReference type="ARBA" id="ARBA00047469"/>
    </source>
</evidence>
<dbReference type="AlphaFoldDB" id="A0A511V761"/>
<dbReference type="SUPFAM" id="SSF50677">
    <property type="entry name" value="ValRS/IleRS/LeuRS editing domain"/>
    <property type="match status" value="1"/>
</dbReference>
<feature type="domain" description="Methionyl/Valyl/Leucyl/Isoleucyl-tRNA synthetase anticodon-binding" evidence="12">
    <location>
        <begin position="663"/>
        <end position="783"/>
    </location>
</feature>
<dbReference type="Proteomes" id="UP000321157">
    <property type="component" value="Unassembled WGS sequence"/>
</dbReference>
<dbReference type="EC" id="6.1.1.4" evidence="9"/>
<dbReference type="InterPro" id="IPR015413">
    <property type="entry name" value="Methionyl/Leucyl_tRNA_Synth"/>
</dbReference>
<feature type="short sequence motif" description="'KMSKS' region" evidence="9">
    <location>
        <begin position="582"/>
        <end position="586"/>
    </location>
</feature>
<dbReference type="SUPFAM" id="SSF47323">
    <property type="entry name" value="Anticodon-binding domain of a subclass of class I aminoacyl-tRNA synthetases"/>
    <property type="match status" value="1"/>
</dbReference>
<gene>
    <name evidence="9 15" type="primary">leuS</name>
    <name evidence="15" type="ORF">ADA01nite_20590</name>
</gene>
<dbReference type="EMBL" id="BJXX01000085">
    <property type="protein sequence ID" value="GEN34599.1"/>
    <property type="molecule type" value="Genomic_DNA"/>
</dbReference>
<evidence type="ECO:0000256" key="6">
    <source>
        <dbReference type="ARBA" id="ARBA00022917"/>
    </source>
</evidence>
<dbReference type="GO" id="GO:0005524">
    <property type="term" value="F:ATP binding"/>
    <property type="evidence" value="ECO:0007669"/>
    <property type="project" value="UniProtKB-UniRule"/>
</dbReference>
<dbReference type="Pfam" id="PF08264">
    <property type="entry name" value="Anticodon_1"/>
    <property type="match status" value="1"/>
</dbReference>
<feature type="short sequence motif" description="'HIGH' region" evidence="9">
    <location>
        <begin position="42"/>
        <end position="52"/>
    </location>
</feature>
<evidence type="ECO:0000256" key="4">
    <source>
        <dbReference type="ARBA" id="ARBA00022741"/>
    </source>
</evidence>
<evidence type="ECO:0000259" key="12">
    <source>
        <dbReference type="Pfam" id="PF08264"/>
    </source>
</evidence>
<evidence type="ECO:0000259" key="14">
    <source>
        <dbReference type="Pfam" id="PF13603"/>
    </source>
</evidence>
<dbReference type="FunFam" id="3.10.20.590:FF:000001">
    <property type="entry name" value="Leucine--tRNA ligase"/>
    <property type="match status" value="1"/>
</dbReference>
<dbReference type="Gene3D" id="3.40.50.620">
    <property type="entry name" value="HUPs"/>
    <property type="match status" value="2"/>
</dbReference>
<dbReference type="SUPFAM" id="SSF52374">
    <property type="entry name" value="Nucleotidylyl transferase"/>
    <property type="match status" value="1"/>
</dbReference>
<keyword evidence="16" id="KW-1185">Reference proteome</keyword>
<dbReference type="InterPro" id="IPR025709">
    <property type="entry name" value="Leu_tRNA-synth_edit"/>
</dbReference>
<dbReference type="PANTHER" id="PTHR43740:SF2">
    <property type="entry name" value="LEUCINE--TRNA LIGASE, MITOCHONDRIAL"/>
    <property type="match status" value="1"/>
</dbReference>
<feature type="domain" description="Aminoacyl-tRNA synthetase class Ia" evidence="11">
    <location>
        <begin position="422"/>
        <end position="622"/>
    </location>
</feature>
<dbReference type="InterPro" id="IPR001412">
    <property type="entry name" value="aa-tRNA-synth_I_CS"/>
</dbReference>
<feature type="binding site" evidence="9">
    <location>
        <position position="585"/>
    </location>
    <ligand>
        <name>ATP</name>
        <dbReference type="ChEBI" id="CHEBI:30616"/>
    </ligand>
</feature>
<dbReference type="GO" id="GO:0006429">
    <property type="term" value="P:leucyl-tRNA aminoacylation"/>
    <property type="evidence" value="ECO:0007669"/>
    <property type="project" value="UniProtKB-UniRule"/>
</dbReference>
<reference evidence="15 16" key="1">
    <citation type="submission" date="2019-07" db="EMBL/GenBank/DDBJ databases">
        <title>Whole genome shotgun sequence of Aneurinibacillus danicus NBRC 102444.</title>
        <authorList>
            <person name="Hosoyama A."/>
            <person name="Uohara A."/>
            <person name="Ohji S."/>
            <person name="Ichikawa N."/>
        </authorList>
    </citation>
    <scope>NUCLEOTIDE SEQUENCE [LARGE SCALE GENOMIC DNA]</scope>
    <source>
        <strain evidence="15 16">NBRC 102444</strain>
    </source>
</reference>
<dbReference type="GO" id="GO:0005829">
    <property type="term" value="C:cytosol"/>
    <property type="evidence" value="ECO:0007669"/>
    <property type="project" value="TreeGrafter"/>
</dbReference>
<comment type="caution">
    <text evidence="15">The sequence shown here is derived from an EMBL/GenBank/DDBJ whole genome shotgun (WGS) entry which is preliminary data.</text>
</comment>
<dbReference type="FunFam" id="1.10.730.10:FF:000011">
    <property type="entry name" value="Leucine--tRNA ligase chloroplastic/mitochondrial"/>
    <property type="match status" value="1"/>
</dbReference>
<evidence type="ECO:0000256" key="1">
    <source>
        <dbReference type="ARBA" id="ARBA00005594"/>
    </source>
</evidence>
<accession>A0A511V761</accession>
<feature type="domain" description="Leucyl-tRNA synthetase editing" evidence="14">
    <location>
        <begin position="221"/>
        <end position="408"/>
    </location>
</feature>
<evidence type="ECO:0000313" key="15">
    <source>
        <dbReference type="EMBL" id="GEN34599.1"/>
    </source>
</evidence>
<dbReference type="InterPro" id="IPR002300">
    <property type="entry name" value="aa-tRNA-synth_Ia"/>
</dbReference>
<organism evidence="15 16">
    <name type="scientific">Aneurinibacillus danicus</name>
    <dbReference type="NCBI Taxonomy" id="267746"/>
    <lineage>
        <taxon>Bacteria</taxon>
        <taxon>Bacillati</taxon>
        <taxon>Bacillota</taxon>
        <taxon>Bacilli</taxon>
        <taxon>Bacillales</taxon>
        <taxon>Paenibacillaceae</taxon>
        <taxon>Aneurinibacillus group</taxon>
        <taxon>Aneurinibacillus</taxon>
    </lineage>
</organism>
<dbReference type="FunFam" id="3.40.50.620:FF:000003">
    <property type="entry name" value="Leucine--tRNA ligase"/>
    <property type="match status" value="1"/>
</dbReference>
<dbReference type="Pfam" id="PF13603">
    <property type="entry name" value="tRNA-synt_1_2"/>
    <property type="match status" value="1"/>
</dbReference>
<evidence type="ECO:0000256" key="10">
    <source>
        <dbReference type="RuleBase" id="RU363035"/>
    </source>
</evidence>
<keyword evidence="5 9" id="KW-0067">ATP-binding</keyword>
<dbReference type="CDD" id="cd00812">
    <property type="entry name" value="LeuRS_core"/>
    <property type="match status" value="1"/>
</dbReference>
<dbReference type="InterPro" id="IPR013155">
    <property type="entry name" value="M/V/L/I-tRNA-synth_anticd-bd"/>
</dbReference>
<comment type="catalytic activity">
    <reaction evidence="8 9">
        <text>tRNA(Leu) + L-leucine + ATP = L-leucyl-tRNA(Leu) + AMP + diphosphate</text>
        <dbReference type="Rhea" id="RHEA:11688"/>
        <dbReference type="Rhea" id="RHEA-COMP:9613"/>
        <dbReference type="Rhea" id="RHEA-COMP:9622"/>
        <dbReference type="ChEBI" id="CHEBI:30616"/>
        <dbReference type="ChEBI" id="CHEBI:33019"/>
        <dbReference type="ChEBI" id="CHEBI:57427"/>
        <dbReference type="ChEBI" id="CHEBI:78442"/>
        <dbReference type="ChEBI" id="CHEBI:78494"/>
        <dbReference type="ChEBI" id="CHEBI:456215"/>
        <dbReference type="EC" id="6.1.1.4"/>
    </reaction>
</comment>
<evidence type="ECO:0000256" key="2">
    <source>
        <dbReference type="ARBA" id="ARBA00022490"/>
    </source>
</evidence>
<evidence type="ECO:0000256" key="3">
    <source>
        <dbReference type="ARBA" id="ARBA00022598"/>
    </source>
</evidence>
<dbReference type="Gene3D" id="3.10.20.590">
    <property type="match status" value="1"/>
</dbReference>
<evidence type="ECO:0000259" key="11">
    <source>
        <dbReference type="Pfam" id="PF00133"/>
    </source>
</evidence>
<evidence type="ECO:0000259" key="13">
    <source>
        <dbReference type="Pfam" id="PF09334"/>
    </source>
</evidence>
<comment type="similarity">
    <text evidence="1 9 10">Belongs to the class-I aminoacyl-tRNA synthetase family.</text>
</comment>
<dbReference type="GO" id="GO:0004823">
    <property type="term" value="F:leucine-tRNA ligase activity"/>
    <property type="evidence" value="ECO:0007669"/>
    <property type="project" value="UniProtKB-UniRule"/>
</dbReference>
<comment type="subcellular location">
    <subcellularLocation>
        <location evidence="9">Cytoplasm</location>
    </subcellularLocation>
</comment>
<dbReference type="GO" id="GO:0002161">
    <property type="term" value="F:aminoacyl-tRNA deacylase activity"/>
    <property type="evidence" value="ECO:0007669"/>
    <property type="project" value="InterPro"/>
</dbReference>
<dbReference type="HAMAP" id="MF_00049_B">
    <property type="entry name" value="Leu_tRNA_synth_B"/>
    <property type="match status" value="1"/>
</dbReference>
<keyword evidence="4 9" id="KW-0547">Nucleotide-binding</keyword>
<evidence type="ECO:0000313" key="16">
    <source>
        <dbReference type="Proteomes" id="UP000321157"/>
    </source>
</evidence>
<dbReference type="Pfam" id="PF00133">
    <property type="entry name" value="tRNA-synt_1"/>
    <property type="match status" value="1"/>
</dbReference>
<keyword evidence="3 9" id="KW-0436">Ligase</keyword>
<dbReference type="Pfam" id="PF09334">
    <property type="entry name" value="tRNA-synt_1g"/>
    <property type="match status" value="1"/>
</dbReference>
<dbReference type="InterPro" id="IPR002302">
    <property type="entry name" value="Leu-tRNA-ligase"/>
</dbReference>
<evidence type="ECO:0000256" key="7">
    <source>
        <dbReference type="ARBA" id="ARBA00023146"/>
    </source>
</evidence>
<dbReference type="PANTHER" id="PTHR43740">
    <property type="entry name" value="LEUCYL-TRNA SYNTHETASE"/>
    <property type="match status" value="1"/>
</dbReference>
<dbReference type="PROSITE" id="PS00178">
    <property type="entry name" value="AA_TRNA_LIGASE_I"/>
    <property type="match status" value="1"/>
</dbReference>
<dbReference type="PRINTS" id="PR00985">
    <property type="entry name" value="TRNASYNTHLEU"/>
</dbReference>
<keyword evidence="7 9" id="KW-0030">Aminoacyl-tRNA synthetase</keyword>
<proteinExistence type="inferred from homology"/>
<feature type="domain" description="Methionyl/Leucyl tRNA synthetase" evidence="13">
    <location>
        <begin position="41"/>
        <end position="183"/>
    </location>
</feature>
<keyword evidence="6 9" id="KW-0648">Protein biosynthesis</keyword>
<dbReference type="InterPro" id="IPR009080">
    <property type="entry name" value="tRNAsynth_Ia_anticodon-bd"/>
</dbReference>